<evidence type="ECO:0000256" key="1">
    <source>
        <dbReference type="SAM" id="MobiDB-lite"/>
    </source>
</evidence>
<comment type="caution">
    <text evidence="3">The sequence shown here is derived from an EMBL/GenBank/DDBJ whole genome shotgun (WGS) entry which is preliminary data.</text>
</comment>
<feature type="transmembrane region" description="Helical" evidence="2">
    <location>
        <begin position="105"/>
        <end position="122"/>
    </location>
</feature>
<reference evidence="3 4" key="1">
    <citation type="submission" date="2018-08" db="EMBL/GenBank/DDBJ databases">
        <title>Recombination of ecologically and evolutionarily significant loci maintains genetic cohesion in the Pseudomonas syringae species complex.</title>
        <authorList>
            <person name="Dillon M."/>
            <person name="Thakur S."/>
            <person name="Almeida R.N.D."/>
            <person name="Weir B.S."/>
            <person name="Guttman D.S."/>
        </authorList>
    </citation>
    <scope>NUCLEOTIDE SEQUENCE [LARGE SCALE GENOMIC DNA]</scope>
    <source>
        <strain evidence="3 4">ICMP 8902</strain>
    </source>
</reference>
<dbReference type="EMBL" id="RBQB01000400">
    <property type="protein sequence ID" value="RMO78119.1"/>
    <property type="molecule type" value="Genomic_DNA"/>
</dbReference>
<accession>A0A3M3Y7K5</accession>
<feature type="transmembrane region" description="Helical" evidence="2">
    <location>
        <begin position="74"/>
        <end position="99"/>
    </location>
</feature>
<feature type="transmembrane region" description="Helical" evidence="2">
    <location>
        <begin position="274"/>
        <end position="293"/>
    </location>
</feature>
<gene>
    <name evidence="3" type="ORF">ALQ33_04780</name>
</gene>
<evidence type="ECO:0000313" key="3">
    <source>
        <dbReference type="EMBL" id="RMO78119.1"/>
    </source>
</evidence>
<feature type="transmembrane region" description="Helical" evidence="2">
    <location>
        <begin position="203"/>
        <end position="230"/>
    </location>
</feature>
<evidence type="ECO:0000313" key="4">
    <source>
        <dbReference type="Proteomes" id="UP000279372"/>
    </source>
</evidence>
<dbReference type="AlphaFoldDB" id="A0A3M3Y7K5"/>
<feature type="transmembrane region" description="Helical" evidence="2">
    <location>
        <begin position="305"/>
        <end position="331"/>
    </location>
</feature>
<name>A0A3M3Y7K5_9PSED</name>
<proteinExistence type="predicted"/>
<dbReference type="Proteomes" id="UP000279372">
    <property type="component" value="Unassembled WGS sequence"/>
</dbReference>
<keyword evidence="2" id="KW-1133">Transmembrane helix</keyword>
<evidence type="ECO:0008006" key="5">
    <source>
        <dbReference type="Google" id="ProtNLM"/>
    </source>
</evidence>
<protein>
    <recommendedName>
        <fullName evidence="5">DUF2232 domain-containing protein</fullName>
    </recommendedName>
</protein>
<feature type="transmembrane region" description="Helical" evidence="2">
    <location>
        <begin position="250"/>
        <end position="267"/>
    </location>
</feature>
<feature type="transmembrane region" description="Helical" evidence="2">
    <location>
        <begin position="150"/>
        <end position="169"/>
    </location>
</feature>
<evidence type="ECO:0000256" key="2">
    <source>
        <dbReference type="SAM" id="Phobius"/>
    </source>
</evidence>
<keyword evidence="2" id="KW-0472">Membrane</keyword>
<sequence length="355" mass="38692">MRDRQNRSKPYHRYQSTLSASAGHRYQACPLPGPAGLHRQPRPLRPGSRQNVTKDKSMRALAEFIMRGRMQATLVVAGCAALPLLFWLSAAAGCLVLLRRGFSDAVGVLAWALLPALVWWYFGEPRTAMALAGSLGLAMVLRASESWVRVLLVSVALGVVYAVILGTVFREPLEAMSQELQKHLPTMLAGLYEQMNVEERARLGALIAPVLNGLIAAVLQIVSVLCLLLGRYWQALLYNPGGFGREFRAVKLPLVAALVLLVCMLVGPNFGPQIAMLTPLCSVPLVFAGLALIHGLVAEKRLSRFWLVGMYITLLVFMQLIYPLLVVIAIVDSLIDFRGRRGSKDSGNGPANGEG</sequence>
<organism evidence="3 4">
    <name type="scientific">Pseudomonas syringae pv. philadelphi</name>
    <dbReference type="NCBI Taxonomy" id="251706"/>
    <lineage>
        <taxon>Bacteria</taxon>
        <taxon>Pseudomonadati</taxon>
        <taxon>Pseudomonadota</taxon>
        <taxon>Gammaproteobacteria</taxon>
        <taxon>Pseudomonadales</taxon>
        <taxon>Pseudomonadaceae</taxon>
        <taxon>Pseudomonas</taxon>
    </lineage>
</organism>
<keyword evidence="2" id="KW-0812">Transmembrane</keyword>
<feature type="region of interest" description="Disordered" evidence="1">
    <location>
        <begin position="34"/>
        <end position="54"/>
    </location>
</feature>